<gene>
    <name evidence="3" type="ORF">GGR04_002276</name>
</gene>
<evidence type="ECO:0000256" key="1">
    <source>
        <dbReference type="SAM" id="SignalP"/>
    </source>
</evidence>
<evidence type="ECO:0000313" key="4">
    <source>
        <dbReference type="Proteomes" id="UP000542776"/>
    </source>
</evidence>
<evidence type="ECO:0000259" key="2">
    <source>
        <dbReference type="Pfam" id="PF13629"/>
    </source>
</evidence>
<feature type="domain" description="Pilus formation protein N-terminal" evidence="2">
    <location>
        <begin position="27"/>
        <end position="96"/>
    </location>
</feature>
<dbReference type="Proteomes" id="UP000542776">
    <property type="component" value="Unassembled WGS sequence"/>
</dbReference>
<feature type="signal peptide" evidence="1">
    <location>
        <begin position="1"/>
        <end position="21"/>
    </location>
</feature>
<dbReference type="Pfam" id="PF13629">
    <property type="entry name" value="T2SS-T3SS_pil_N"/>
    <property type="match status" value="1"/>
</dbReference>
<dbReference type="RefSeq" id="WP_183199975.1">
    <property type="nucleotide sequence ID" value="NZ_JACIEK010000005.1"/>
</dbReference>
<organism evidence="3 4">
    <name type="scientific">Aureimonas pseudogalii</name>
    <dbReference type="NCBI Taxonomy" id="1744844"/>
    <lineage>
        <taxon>Bacteria</taxon>
        <taxon>Pseudomonadati</taxon>
        <taxon>Pseudomonadota</taxon>
        <taxon>Alphaproteobacteria</taxon>
        <taxon>Hyphomicrobiales</taxon>
        <taxon>Aurantimonadaceae</taxon>
        <taxon>Aureimonas</taxon>
    </lineage>
</organism>
<protein>
    <submittedName>
        <fullName evidence="3">Flp pilus assembly secretin CpaC</fullName>
    </submittedName>
</protein>
<dbReference type="EMBL" id="JACIEK010000005">
    <property type="protein sequence ID" value="MBB3998435.1"/>
    <property type="molecule type" value="Genomic_DNA"/>
</dbReference>
<keyword evidence="1" id="KW-0732">Signal</keyword>
<sequence length="151" mass="15998">MVFPRLVAGLALLVVPTLACAAGSATGEMQVAVDHARILKIPSPAATVIIGNPSIVDVAIHDSETLVLTGRSYGVTNVVVIGTGGEVVFDDSVTVTTAEDHSVRVYRQASRSTYSCSPQCEPKVTIGDNQDDFGLAARQFKIREEMINPKD</sequence>
<dbReference type="AlphaFoldDB" id="A0A7W6H443"/>
<comment type="caution">
    <text evidence="3">The sequence shown here is derived from an EMBL/GenBank/DDBJ whole genome shotgun (WGS) entry which is preliminary data.</text>
</comment>
<name>A0A7W6H443_9HYPH</name>
<reference evidence="3 4" key="1">
    <citation type="submission" date="2020-08" db="EMBL/GenBank/DDBJ databases">
        <title>Genomic Encyclopedia of Type Strains, Phase IV (KMG-IV): sequencing the most valuable type-strain genomes for metagenomic binning, comparative biology and taxonomic classification.</title>
        <authorList>
            <person name="Goeker M."/>
        </authorList>
    </citation>
    <scope>NUCLEOTIDE SEQUENCE [LARGE SCALE GENOMIC DNA]</scope>
    <source>
        <strain evidence="3 4">DSM 102238</strain>
    </source>
</reference>
<proteinExistence type="predicted"/>
<evidence type="ECO:0000313" key="3">
    <source>
        <dbReference type="EMBL" id="MBB3998435.1"/>
    </source>
</evidence>
<accession>A0A7W6H443</accession>
<feature type="chain" id="PRO_5031206386" evidence="1">
    <location>
        <begin position="22"/>
        <end position="151"/>
    </location>
</feature>
<keyword evidence="4" id="KW-1185">Reference proteome</keyword>
<dbReference type="InterPro" id="IPR032789">
    <property type="entry name" value="T2SS-T3SS_pil_N"/>
</dbReference>